<dbReference type="Gene3D" id="3.30.70.2450">
    <property type="match status" value="1"/>
</dbReference>
<dbReference type="Proteomes" id="UP000244989">
    <property type="component" value="Unassembled WGS sequence"/>
</dbReference>
<comment type="caution">
    <text evidence="4">The sequence shown here is derived from an EMBL/GenBank/DDBJ whole genome shotgun (WGS) entry which is preliminary data.</text>
</comment>
<keyword evidence="5" id="KW-1185">Reference proteome</keyword>
<dbReference type="Pfam" id="PF01494">
    <property type="entry name" value="FAD_binding_3"/>
    <property type="match status" value="1"/>
</dbReference>
<dbReference type="GO" id="GO:0071949">
    <property type="term" value="F:FAD binding"/>
    <property type="evidence" value="ECO:0007669"/>
    <property type="project" value="InterPro"/>
</dbReference>
<dbReference type="OrthoDB" id="8670884at2"/>
<protein>
    <submittedName>
        <fullName evidence="4">3-(3-hydroxyphenyl)propionate hydroxylase</fullName>
    </submittedName>
</protein>
<dbReference type="RefSeq" id="WP_108430862.1">
    <property type="nucleotide sequence ID" value="NZ_CP026947.1"/>
</dbReference>
<dbReference type="PANTHER" id="PTHR43476">
    <property type="entry name" value="3-(3-HYDROXY-PHENYL)PROPIONATE/3-HYDROXYCINNAMIC ACID HYDROXYLASE"/>
    <property type="match status" value="1"/>
</dbReference>
<dbReference type="InterPro" id="IPR002938">
    <property type="entry name" value="FAD-bd"/>
</dbReference>
<proteinExistence type="predicted"/>
<dbReference type="Gene3D" id="3.50.50.60">
    <property type="entry name" value="FAD/NAD(P)-binding domain"/>
    <property type="match status" value="1"/>
</dbReference>
<dbReference type="PRINTS" id="PR00420">
    <property type="entry name" value="RNGMNOXGNASE"/>
</dbReference>
<dbReference type="GO" id="GO:0008688">
    <property type="term" value="F:3-(3-hydroxyphenyl)propionate hydroxylase activity"/>
    <property type="evidence" value="ECO:0007669"/>
    <property type="project" value="TreeGrafter"/>
</dbReference>
<gene>
    <name evidence="4" type="ORF">DF222_00590</name>
</gene>
<dbReference type="KEGG" id="cyz:C3B44_01860"/>
<dbReference type="InterPro" id="IPR050631">
    <property type="entry name" value="PheA/TfdB_FAD_monoxygenase"/>
</dbReference>
<evidence type="ECO:0000256" key="2">
    <source>
        <dbReference type="SAM" id="MobiDB-lite"/>
    </source>
</evidence>
<name>A0A2U1T9U5_9CORY</name>
<organism evidence="4 5">
    <name type="scientific">Corynebacterium yudongzhengii</name>
    <dbReference type="NCBI Taxonomy" id="2080740"/>
    <lineage>
        <taxon>Bacteria</taxon>
        <taxon>Bacillati</taxon>
        <taxon>Actinomycetota</taxon>
        <taxon>Actinomycetes</taxon>
        <taxon>Mycobacteriales</taxon>
        <taxon>Corynebacteriaceae</taxon>
        <taxon>Corynebacterium</taxon>
    </lineage>
</organism>
<reference evidence="5" key="1">
    <citation type="submission" date="2018-04" db="EMBL/GenBank/DDBJ databases">
        <authorList>
            <person name="Liu S."/>
            <person name="Wang Z."/>
            <person name="Li J."/>
        </authorList>
    </citation>
    <scope>NUCLEOTIDE SEQUENCE [LARGE SCALE GENOMIC DNA]</scope>
    <source>
        <strain evidence="5">2189</strain>
    </source>
</reference>
<dbReference type="AlphaFoldDB" id="A0A2U1T9U5"/>
<evidence type="ECO:0000313" key="4">
    <source>
        <dbReference type="EMBL" id="PWC02780.1"/>
    </source>
</evidence>
<accession>A0A2U1T9U5</accession>
<evidence type="ECO:0000256" key="1">
    <source>
        <dbReference type="ARBA" id="ARBA00023002"/>
    </source>
</evidence>
<feature type="domain" description="FAD-binding" evidence="3">
    <location>
        <begin position="25"/>
        <end position="352"/>
    </location>
</feature>
<dbReference type="PANTHER" id="PTHR43476:SF3">
    <property type="entry name" value="FAD-BINDING MONOOXYGENASE"/>
    <property type="match status" value="1"/>
</dbReference>
<dbReference type="SUPFAM" id="SSF51905">
    <property type="entry name" value="FAD/NAD(P)-binding domain"/>
    <property type="match status" value="1"/>
</dbReference>
<keyword evidence="1" id="KW-0560">Oxidoreductase</keyword>
<dbReference type="EMBL" id="QEEZ01000001">
    <property type="protein sequence ID" value="PWC02780.1"/>
    <property type="molecule type" value="Genomic_DNA"/>
</dbReference>
<evidence type="ECO:0000259" key="3">
    <source>
        <dbReference type="Pfam" id="PF01494"/>
    </source>
</evidence>
<evidence type="ECO:0000313" key="5">
    <source>
        <dbReference type="Proteomes" id="UP000244989"/>
    </source>
</evidence>
<dbReference type="GO" id="GO:0019622">
    <property type="term" value="P:3-(3-hydroxy)phenylpropionate catabolic process"/>
    <property type="evidence" value="ECO:0007669"/>
    <property type="project" value="TreeGrafter"/>
</dbReference>
<sequence length="519" mass="55911">MAPAQPHPRNPRSAADSPSEAAEQVDVLVVGAGPTGLVLAGLLAARGVRVLIADARKELIGYPRAVGIDDDTLRVIQELGVIDDLRPHLLPGHYMRVVDRKDRVLATFHAQGEPLGYSRKNAFHQGALDRILANSLAQRPGVELRLGARVDDVRDHTTSVTARVAGALVETQWVVACDGGRSELRKQLGIGFPGSTAATRWLVADLAEDPVGRPGGVLGADPARPYVSICLPHGMRRFEFLLHDGEEVSRSLVQRLIAERVGVQVDNDVVRYREFTHNSRVAERFRSGRILLAGDAAHLMPVWLGQGMNSGIRDAANLAWKLAGVVHGDYGPDVLDTYDAERRDHVNAMVGRSRQVGEFVSMEGGKARLRDVAARALGAIPPIRRGVADMRFKPMPRLAGPLVLGDLPAGTMLPQPLVRAQGRTMLLDEALPAGWSILTWGAEISDEWPTHKVVPSGCLGPAPADNLLEDDGTLHRFFDEHRIGAAIIRPDHFVAAAGQVAEVPALATRLRSGLSAGLS</sequence>
<dbReference type="InterPro" id="IPR036188">
    <property type="entry name" value="FAD/NAD-bd_sf"/>
</dbReference>
<feature type="region of interest" description="Disordered" evidence="2">
    <location>
        <begin position="1"/>
        <end position="20"/>
    </location>
</feature>